<protein>
    <submittedName>
        <fullName evidence="2">Uncharacterized protein</fullName>
    </submittedName>
</protein>
<sequence length="80" mass="9185">MKKCFHYVHYYGRCALRFILVDHAWIFWAACGALGGILERILVAHLPPTPCQNLQSLLIGGLCTFAVWGAGTWYRKRYLQ</sequence>
<keyword evidence="1" id="KW-0812">Transmembrane</keyword>
<reference evidence="2 3" key="1">
    <citation type="submission" date="2019-03" db="EMBL/GenBank/DDBJ databases">
        <title>The complete genome sequence of Neokomagataea sp. Jb2 NBRC113641.</title>
        <authorList>
            <person name="Chua K.-O."/>
            <person name="Chan K.-G."/>
            <person name="See-Too W.-S."/>
        </authorList>
    </citation>
    <scope>NUCLEOTIDE SEQUENCE [LARGE SCALE GENOMIC DNA]</scope>
    <source>
        <strain evidence="2 3">Jb2</strain>
    </source>
</reference>
<dbReference type="RefSeq" id="WP_165600581.1">
    <property type="nucleotide sequence ID" value="NZ_SORZ01000002.1"/>
</dbReference>
<organism evidence="2 3">
    <name type="scientific">Oecophyllibacter saccharovorans</name>
    <dbReference type="NCBI Taxonomy" id="2558360"/>
    <lineage>
        <taxon>Bacteria</taxon>
        <taxon>Pseudomonadati</taxon>
        <taxon>Pseudomonadota</taxon>
        <taxon>Alphaproteobacteria</taxon>
        <taxon>Acetobacterales</taxon>
        <taxon>Acetobacteraceae</taxon>
        <taxon>Oecophyllibacter</taxon>
    </lineage>
</organism>
<keyword evidence="1" id="KW-0472">Membrane</keyword>
<dbReference type="EMBL" id="SORZ01000002">
    <property type="protein sequence ID" value="TPW33862.1"/>
    <property type="molecule type" value="Genomic_DNA"/>
</dbReference>
<feature type="transmembrane region" description="Helical" evidence="1">
    <location>
        <begin position="54"/>
        <end position="74"/>
    </location>
</feature>
<feature type="transmembrane region" description="Helical" evidence="1">
    <location>
        <begin position="20"/>
        <end position="42"/>
    </location>
</feature>
<name>A0A506UKV2_9PROT</name>
<evidence type="ECO:0000313" key="3">
    <source>
        <dbReference type="Proteomes" id="UP000315037"/>
    </source>
</evidence>
<keyword evidence="3" id="KW-1185">Reference proteome</keyword>
<accession>A0A506UKV2</accession>
<dbReference type="Proteomes" id="UP000315037">
    <property type="component" value="Unassembled WGS sequence"/>
</dbReference>
<evidence type="ECO:0000256" key="1">
    <source>
        <dbReference type="SAM" id="Phobius"/>
    </source>
</evidence>
<keyword evidence="1" id="KW-1133">Transmembrane helix</keyword>
<proteinExistence type="predicted"/>
<evidence type="ECO:0000313" key="2">
    <source>
        <dbReference type="EMBL" id="TPW33862.1"/>
    </source>
</evidence>
<dbReference type="AlphaFoldDB" id="A0A506UKV2"/>
<comment type="caution">
    <text evidence="2">The sequence shown here is derived from an EMBL/GenBank/DDBJ whole genome shotgun (WGS) entry which is preliminary data.</text>
</comment>
<gene>
    <name evidence="2" type="ORF">E3202_04520</name>
</gene>